<evidence type="ECO:0000256" key="1">
    <source>
        <dbReference type="PROSITE-ProRule" id="PRU00169"/>
    </source>
</evidence>
<dbReference type="AlphaFoldDB" id="A0A7W8YWC3"/>
<dbReference type="PROSITE" id="PS50930">
    <property type="entry name" value="HTH_LYTTR"/>
    <property type="match status" value="1"/>
</dbReference>
<dbReference type="SMART" id="SM00850">
    <property type="entry name" value="LytTR"/>
    <property type="match status" value="1"/>
</dbReference>
<dbReference type="EMBL" id="JACHCF010000009">
    <property type="protein sequence ID" value="MBB5622740.1"/>
    <property type="molecule type" value="Genomic_DNA"/>
</dbReference>
<reference evidence="4 5" key="1">
    <citation type="submission" date="2020-08" db="EMBL/GenBank/DDBJ databases">
        <title>Genomic Encyclopedia of Type Strains, Phase IV (KMG-V): Genome sequencing to study the core and pangenomes of soil and plant-associated prokaryotes.</title>
        <authorList>
            <person name="Whitman W."/>
        </authorList>
    </citation>
    <scope>NUCLEOTIDE SEQUENCE [LARGE SCALE GENOMIC DNA]</scope>
    <source>
        <strain evidence="4 5">MP7CTX6</strain>
    </source>
</reference>
<proteinExistence type="predicted"/>
<dbReference type="InterPro" id="IPR007492">
    <property type="entry name" value="LytTR_DNA-bd_dom"/>
</dbReference>
<dbReference type="SMART" id="SM00448">
    <property type="entry name" value="REC"/>
    <property type="match status" value="1"/>
</dbReference>
<evidence type="ECO:0000259" key="3">
    <source>
        <dbReference type="PROSITE" id="PS50930"/>
    </source>
</evidence>
<dbReference type="Gene3D" id="2.40.50.1020">
    <property type="entry name" value="LytTr DNA-binding domain"/>
    <property type="match status" value="1"/>
</dbReference>
<dbReference type="Pfam" id="PF04397">
    <property type="entry name" value="LytTR"/>
    <property type="match status" value="1"/>
</dbReference>
<dbReference type="GO" id="GO:0000156">
    <property type="term" value="F:phosphorelay response regulator activity"/>
    <property type="evidence" value="ECO:0007669"/>
    <property type="project" value="InterPro"/>
</dbReference>
<dbReference type="InterPro" id="IPR046947">
    <property type="entry name" value="LytR-like"/>
</dbReference>
<dbReference type="PANTHER" id="PTHR37299:SF1">
    <property type="entry name" value="STAGE 0 SPORULATION PROTEIN A HOMOLOG"/>
    <property type="match status" value="1"/>
</dbReference>
<sequence length="233" mass="26575">MMRILIIEDEARIAKRIERMTRNHFEQNIAVIAVCDSLQKGLVYLENHTIDILLLDLNLNGENGFDILESMVAGSFHTIIVSAYTDKAIDAFTYGVLDFVPKPFDQARLSMAFKRITTSGKTTESTMKYLAVKKAGNTHLIAIKDLRYIKGAGIYSELYLQDGKQELHDKSMEMLEQLLPDSFERIHKSYLISLDQAEKIIVRPGSSYSLLLKNGEILPIGRSRYKELKRKMI</sequence>
<evidence type="ECO:0000313" key="5">
    <source>
        <dbReference type="Proteomes" id="UP000537718"/>
    </source>
</evidence>
<dbReference type="RefSeq" id="WP_221270714.1">
    <property type="nucleotide sequence ID" value="NZ_JACHCF010000009.1"/>
</dbReference>
<feature type="domain" description="Response regulatory" evidence="2">
    <location>
        <begin position="3"/>
        <end position="117"/>
    </location>
</feature>
<feature type="domain" description="HTH LytTR-type" evidence="3">
    <location>
        <begin position="130"/>
        <end position="233"/>
    </location>
</feature>
<evidence type="ECO:0000313" key="4">
    <source>
        <dbReference type="EMBL" id="MBB5622740.1"/>
    </source>
</evidence>
<gene>
    <name evidence="4" type="ORF">HDE69_003818</name>
</gene>
<dbReference type="GO" id="GO:0003677">
    <property type="term" value="F:DNA binding"/>
    <property type="evidence" value="ECO:0007669"/>
    <property type="project" value="UniProtKB-KW"/>
</dbReference>
<organism evidence="4 5">
    <name type="scientific">Pedobacter cryoconitis</name>
    <dbReference type="NCBI Taxonomy" id="188932"/>
    <lineage>
        <taxon>Bacteria</taxon>
        <taxon>Pseudomonadati</taxon>
        <taxon>Bacteroidota</taxon>
        <taxon>Sphingobacteriia</taxon>
        <taxon>Sphingobacteriales</taxon>
        <taxon>Sphingobacteriaceae</taxon>
        <taxon>Pedobacter</taxon>
    </lineage>
</organism>
<evidence type="ECO:0000259" key="2">
    <source>
        <dbReference type="PROSITE" id="PS50110"/>
    </source>
</evidence>
<dbReference type="SUPFAM" id="SSF52172">
    <property type="entry name" value="CheY-like"/>
    <property type="match status" value="1"/>
</dbReference>
<keyword evidence="1" id="KW-0597">Phosphoprotein</keyword>
<comment type="caution">
    <text evidence="4">The sequence shown here is derived from an EMBL/GenBank/DDBJ whole genome shotgun (WGS) entry which is preliminary data.</text>
</comment>
<dbReference type="Pfam" id="PF00072">
    <property type="entry name" value="Response_reg"/>
    <property type="match status" value="1"/>
</dbReference>
<accession>A0A7W8YWC3</accession>
<name>A0A7W8YWC3_9SPHI</name>
<dbReference type="PANTHER" id="PTHR37299">
    <property type="entry name" value="TRANSCRIPTIONAL REGULATOR-RELATED"/>
    <property type="match status" value="1"/>
</dbReference>
<dbReference type="Proteomes" id="UP000537718">
    <property type="component" value="Unassembled WGS sequence"/>
</dbReference>
<dbReference type="PROSITE" id="PS50110">
    <property type="entry name" value="RESPONSE_REGULATORY"/>
    <property type="match status" value="1"/>
</dbReference>
<dbReference type="InterPro" id="IPR001789">
    <property type="entry name" value="Sig_transdc_resp-reg_receiver"/>
</dbReference>
<keyword evidence="4" id="KW-0238">DNA-binding</keyword>
<feature type="modified residue" description="4-aspartylphosphate" evidence="1">
    <location>
        <position position="56"/>
    </location>
</feature>
<dbReference type="Gene3D" id="3.40.50.2300">
    <property type="match status" value="1"/>
</dbReference>
<dbReference type="InterPro" id="IPR011006">
    <property type="entry name" value="CheY-like_superfamily"/>
</dbReference>
<protein>
    <submittedName>
        <fullName evidence="4">DNA-binding LytR/AlgR family response regulator</fullName>
    </submittedName>
</protein>